<dbReference type="Proteomes" id="UP000308600">
    <property type="component" value="Unassembled WGS sequence"/>
</dbReference>
<organism evidence="1 2">
    <name type="scientific">Pluteus cervinus</name>
    <dbReference type="NCBI Taxonomy" id="181527"/>
    <lineage>
        <taxon>Eukaryota</taxon>
        <taxon>Fungi</taxon>
        <taxon>Dikarya</taxon>
        <taxon>Basidiomycota</taxon>
        <taxon>Agaricomycotina</taxon>
        <taxon>Agaricomycetes</taxon>
        <taxon>Agaricomycetidae</taxon>
        <taxon>Agaricales</taxon>
        <taxon>Pluteineae</taxon>
        <taxon>Pluteaceae</taxon>
        <taxon>Pluteus</taxon>
    </lineage>
</organism>
<proteinExistence type="predicted"/>
<sequence length="705" mass="77929">MPGPGKAKGKKSKSKSTSTSSPLPPEAYIGDIDNAEGWYLIVNILCGVFELPDLTTRSGLKKVHANFESVYKQLDSAYRRYSENDKMAGGIVGIYAKMCSDTILRNKLISNGLLDKIFPLLERPACRHLALQSLGTISHNDGGTARSDLAKQAPILLKLVEKHPEDAKTIDLAITTLAHSVSALVGGNHAIPVKTLQSSHIPQILEVTANTIKQPNATPHLVVHAVDLFATTTLNASSICGDNPSVINCLVSGLRSSDWVTKCTCLGGIIRLHRYEAEPDQRSLDPQKFIAAISRRFPDHIVDVLMDYGMTRTETWKTALAARNFQEAIMACVQDHDLYSLGLKLADLILDTEFSIGDGYFQTRNPRTGKMEMAGNMGLPFTMYMDALPHCAKAIRAKGKREELNLADVLEIKFHVARGRVPSAIEVATKALERSPEYAYFYYAMTLCANNVDGLCAAKKGLKCKQKSPFIHFQMLQRAVEHAGDLGLKTLQDAPKAGDKKWEEGIAFLMSAYEDAKTYVEEAPPDNRHMKNVLYWLIILTVTINDEINPDLQELKDYLERLKLADDVSTFIGVPPPKTNLRLAMQTIVQRFAEAIKEFGDIIAQKTAPKQAPEPINAEKAGDDLAAWLENLRTDDGSEEPEMHFVHPNITMNHVGLYRCSWCSNPSAVLRKCSGCAKTRYCDSGCQRSHWSEHKRACVASSVST</sequence>
<reference evidence="1 2" key="1">
    <citation type="journal article" date="2019" name="Nat. Ecol. Evol.">
        <title>Megaphylogeny resolves global patterns of mushroom evolution.</title>
        <authorList>
            <person name="Varga T."/>
            <person name="Krizsan K."/>
            <person name="Foldi C."/>
            <person name="Dima B."/>
            <person name="Sanchez-Garcia M."/>
            <person name="Sanchez-Ramirez S."/>
            <person name="Szollosi G.J."/>
            <person name="Szarkandi J.G."/>
            <person name="Papp V."/>
            <person name="Albert L."/>
            <person name="Andreopoulos W."/>
            <person name="Angelini C."/>
            <person name="Antonin V."/>
            <person name="Barry K.W."/>
            <person name="Bougher N.L."/>
            <person name="Buchanan P."/>
            <person name="Buyck B."/>
            <person name="Bense V."/>
            <person name="Catcheside P."/>
            <person name="Chovatia M."/>
            <person name="Cooper J."/>
            <person name="Damon W."/>
            <person name="Desjardin D."/>
            <person name="Finy P."/>
            <person name="Geml J."/>
            <person name="Haridas S."/>
            <person name="Hughes K."/>
            <person name="Justo A."/>
            <person name="Karasinski D."/>
            <person name="Kautmanova I."/>
            <person name="Kiss B."/>
            <person name="Kocsube S."/>
            <person name="Kotiranta H."/>
            <person name="LaButti K.M."/>
            <person name="Lechner B.E."/>
            <person name="Liimatainen K."/>
            <person name="Lipzen A."/>
            <person name="Lukacs Z."/>
            <person name="Mihaltcheva S."/>
            <person name="Morgado L.N."/>
            <person name="Niskanen T."/>
            <person name="Noordeloos M.E."/>
            <person name="Ohm R.A."/>
            <person name="Ortiz-Santana B."/>
            <person name="Ovrebo C."/>
            <person name="Racz N."/>
            <person name="Riley R."/>
            <person name="Savchenko A."/>
            <person name="Shiryaev A."/>
            <person name="Soop K."/>
            <person name="Spirin V."/>
            <person name="Szebenyi C."/>
            <person name="Tomsovsky M."/>
            <person name="Tulloss R.E."/>
            <person name="Uehling J."/>
            <person name="Grigoriev I.V."/>
            <person name="Vagvolgyi C."/>
            <person name="Papp T."/>
            <person name="Martin F.M."/>
            <person name="Miettinen O."/>
            <person name="Hibbett D.S."/>
            <person name="Nagy L.G."/>
        </authorList>
    </citation>
    <scope>NUCLEOTIDE SEQUENCE [LARGE SCALE GENOMIC DNA]</scope>
    <source>
        <strain evidence="1 2">NL-1719</strain>
    </source>
</reference>
<protein>
    <submittedName>
        <fullName evidence="1">Uncharacterized protein</fullName>
    </submittedName>
</protein>
<gene>
    <name evidence="1" type="ORF">BDN72DRAFT_837130</name>
</gene>
<evidence type="ECO:0000313" key="2">
    <source>
        <dbReference type="Proteomes" id="UP000308600"/>
    </source>
</evidence>
<name>A0ACD3B2V3_9AGAR</name>
<keyword evidence="2" id="KW-1185">Reference proteome</keyword>
<accession>A0ACD3B2V3</accession>
<dbReference type="EMBL" id="ML208292">
    <property type="protein sequence ID" value="TFK71924.1"/>
    <property type="molecule type" value="Genomic_DNA"/>
</dbReference>
<evidence type="ECO:0000313" key="1">
    <source>
        <dbReference type="EMBL" id="TFK71924.1"/>
    </source>
</evidence>